<dbReference type="GO" id="GO:0046513">
    <property type="term" value="P:ceramide biosynthetic process"/>
    <property type="evidence" value="ECO:0007669"/>
    <property type="project" value="TreeGrafter"/>
</dbReference>
<comment type="catalytic activity">
    <reaction evidence="19">
        <text>2-(5Z,8Z,11Z,14Z-eicosatetraenoyl)-glycerol + ATP = 2-(5Z,8Z,11Z,14Z-eicosatetraenoyl)-sn-glycero-3-phosphate + ADP + H(+)</text>
        <dbReference type="Rhea" id="RHEA:43316"/>
        <dbReference type="ChEBI" id="CHEBI:15378"/>
        <dbReference type="ChEBI" id="CHEBI:30616"/>
        <dbReference type="ChEBI" id="CHEBI:52392"/>
        <dbReference type="ChEBI" id="CHEBI:78209"/>
        <dbReference type="ChEBI" id="CHEBI:456216"/>
    </reaction>
    <physiologicalReaction direction="left-to-right" evidence="19">
        <dbReference type="Rhea" id="RHEA:43317"/>
    </physiologicalReaction>
</comment>
<evidence type="ECO:0000256" key="2">
    <source>
        <dbReference type="ARBA" id="ARBA00004569"/>
    </source>
</evidence>
<evidence type="ECO:0000256" key="19">
    <source>
        <dbReference type="ARBA" id="ARBA00024556"/>
    </source>
</evidence>
<sequence>MVKFLTTLRTHWKKSVFFTLAGAYGTHWAQLKYRENQLMTRFCQEASKYGQMPHHPDQPLYNVTVILNPAASGGQGRQKFENYCAPILNCAGLRVSVVRTEGIGEAKRLMEIMSEANAVLVAGGDGTLMETVSGLFKRNDAETFGMAVPVGVLPVGRTNSMARNLFPVAARDGLSEVELLANAAMAVVKQVYRPVDVLQLENLSEGDLQGRKLHAVSEFQMGAFKDAHRRMDKFWYLPKVKKFMTYVFAYSTASKDILWNCPADLTLGNLGPIQDLIPMEANNTRSWWSYLWPFPSQSSQAPPTFQTYWDEPQAYNGLEIRVQTPNVKPFENKPTLKKLDITLGPESMRFSEFVSEGYAREQGSNTTDELETPFVHQKADRIRLNFQPDFAQGREYFFNLDNEEVEMHGDLEISLLADKFVMFCGSEAQLDLKANIDPNKGKWWQQRTGPSIANLKQRL</sequence>
<comment type="subcellular location">
    <subcellularLocation>
        <location evidence="3">Mitochondrion inner membrane</location>
        <topology evidence="3">Peripheral membrane protein</topology>
    </subcellularLocation>
    <subcellularLocation>
        <location evidence="2">Mitochondrion intermembrane space</location>
    </subcellularLocation>
</comment>
<evidence type="ECO:0000313" key="31">
    <source>
        <dbReference type="EMBL" id="TRY63585.1"/>
    </source>
</evidence>
<evidence type="ECO:0000256" key="24">
    <source>
        <dbReference type="ARBA" id="ARBA00026142"/>
    </source>
</evidence>
<keyword evidence="8" id="KW-0418">Kinase</keyword>
<gene>
    <name evidence="31" type="ORF">TCAL_07285</name>
</gene>
<evidence type="ECO:0000256" key="20">
    <source>
        <dbReference type="ARBA" id="ARBA00024636"/>
    </source>
</evidence>
<comment type="catalytic activity">
    <reaction evidence="14">
        <text>1,2-di-(9Z-octadecenoyl)-sn-glycerol + ATP = 1,2-di-(9Z-octadecenoyl)-sn-glycero-3-phosphate + ADP + H(+)</text>
        <dbReference type="Rhea" id="RHEA:40327"/>
        <dbReference type="ChEBI" id="CHEBI:15378"/>
        <dbReference type="ChEBI" id="CHEBI:30616"/>
        <dbReference type="ChEBI" id="CHEBI:52333"/>
        <dbReference type="ChEBI" id="CHEBI:74546"/>
        <dbReference type="ChEBI" id="CHEBI:456216"/>
    </reaction>
    <physiologicalReaction direction="left-to-right" evidence="14">
        <dbReference type="Rhea" id="RHEA:40328"/>
    </physiologicalReaction>
</comment>
<dbReference type="GO" id="GO:0004143">
    <property type="term" value="F:ATP-dependent diacylglycerol kinase activity"/>
    <property type="evidence" value="ECO:0007669"/>
    <property type="project" value="UniProtKB-EC"/>
</dbReference>
<dbReference type="SMART" id="SM00046">
    <property type="entry name" value="DAGKc"/>
    <property type="match status" value="1"/>
</dbReference>
<proteinExistence type="inferred from homology"/>
<dbReference type="Pfam" id="PF19712">
    <property type="entry name" value="AGK_C"/>
    <property type="match status" value="1"/>
</dbReference>
<dbReference type="GO" id="GO:0046512">
    <property type="term" value="P:sphingosine biosynthetic process"/>
    <property type="evidence" value="ECO:0007669"/>
    <property type="project" value="TreeGrafter"/>
</dbReference>
<evidence type="ECO:0000256" key="14">
    <source>
        <dbReference type="ARBA" id="ARBA00023371"/>
    </source>
</evidence>
<comment type="catalytic activity">
    <reaction evidence="29">
        <text>N-(hexanoyl)sphing-4-enine + ATP = N-hexanoylsphing-4-enine 1-phosphate + ADP + H(+)</text>
        <dbReference type="Rhea" id="RHEA:43312"/>
        <dbReference type="ChEBI" id="CHEBI:15378"/>
        <dbReference type="ChEBI" id="CHEBI:30616"/>
        <dbReference type="ChEBI" id="CHEBI:63867"/>
        <dbReference type="ChEBI" id="CHEBI:82959"/>
        <dbReference type="ChEBI" id="CHEBI:456216"/>
    </reaction>
    <physiologicalReaction direction="left-to-right" evidence="29">
        <dbReference type="Rhea" id="RHEA:43313"/>
    </physiologicalReaction>
</comment>
<evidence type="ECO:0000256" key="10">
    <source>
        <dbReference type="ARBA" id="ARBA00022840"/>
    </source>
</evidence>
<accession>A0A553NDU7</accession>
<evidence type="ECO:0000256" key="8">
    <source>
        <dbReference type="ARBA" id="ARBA00022777"/>
    </source>
</evidence>
<dbReference type="InterPro" id="IPR016064">
    <property type="entry name" value="NAD/diacylglycerol_kinase_sf"/>
</dbReference>
<dbReference type="GO" id="GO:0001729">
    <property type="term" value="F:ceramide kinase activity"/>
    <property type="evidence" value="ECO:0007669"/>
    <property type="project" value="UniProtKB-EC"/>
</dbReference>
<dbReference type="PANTHER" id="PTHR12358:SF31">
    <property type="entry name" value="ACYLGLYCEROL KINASE, MITOCHONDRIAL"/>
    <property type="match status" value="1"/>
</dbReference>
<evidence type="ECO:0000256" key="25">
    <source>
        <dbReference type="ARBA" id="ARBA00030553"/>
    </source>
</evidence>
<evidence type="ECO:0000256" key="12">
    <source>
        <dbReference type="ARBA" id="ARBA00023128"/>
    </source>
</evidence>
<comment type="catalytic activity">
    <reaction evidence="16">
        <text>1-(5Z,8Z,11Z,14Z-eicosatetraenoyl)-sn-glycerol + ATP = 1-(5Z,8Z,11Z,14Z-eicosatetraenoyl)-sn-glycero-3-phosphate + ADP + H(+)</text>
        <dbReference type="Rhea" id="RHEA:43328"/>
        <dbReference type="ChEBI" id="CHEBI:15378"/>
        <dbReference type="ChEBI" id="CHEBI:30616"/>
        <dbReference type="ChEBI" id="CHEBI:34071"/>
        <dbReference type="ChEBI" id="CHEBI:74938"/>
        <dbReference type="ChEBI" id="CHEBI:456216"/>
    </reaction>
    <physiologicalReaction direction="left-to-right" evidence="16">
        <dbReference type="Rhea" id="RHEA:43329"/>
    </physiologicalReaction>
</comment>
<evidence type="ECO:0000259" key="30">
    <source>
        <dbReference type="PROSITE" id="PS50146"/>
    </source>
</evidence>
<dbReference type="InterPro" id="IPR001206">
    <property type="entry name" value="Diacylglycerol_kinase_cat_dom"/>
</dbReference>
<keyword evidence="6" id="KW-0808">Transferase</keyword>
<dbReference type="UniPathway" id="UPA00230"/>
<comment type="catalytic activity">
    <reaction evidence="28">
        <text>a monoacylglycerol + ATP = a monoacyl-sn-glycero-3-phosphate + ADP + H(+)</text>
        <dbReference type="Rhea" id="RHEA:19293"/>
        <dbReference type="ChEBI" id="CHEBI:15378"/>
        <dbReference type="ChEBI" id="CHEBI:17408"/>
        <dbReference type="ChEBI" id="CHEBI:30616"/>
        <dbReference type="ChEBI" id="CHEBI:77589"/>
        <dbReference type="ChEBI" id="CHEBI:456216"/>
        <dbReference type="EC" id="2.7.1.94"/>
    </reaction>
    <physiologicalReaction direction="left-to-right" evidence="28">
        <dbReference type="Rhea" id="RHEA:19294"/>
    </physiologicalReaction>
</comment>
<dbReference type="PANTHER" id="PTHR12358">
    <property type="entry name" value="SPHINGOSINE KINASE"/>
    <property type="match status" value="1"/>
</dbReference>
<evidence type="ECO:0000256" key="22">
    <source>
        <dbReference type="ARBA" id="ARBA00026096"/>
    </source>
</evidence>
<dbReference type="OMA" id="PMEANNT"/>
<dbReference type="EC" id="2.7.1.94" evidence="23"/>
<evidence type="ECO:0000256" key="18">
    <source>
        <dbReference type="ARBA" id="ARBA00024512"/>
    </source>
</evidence>
<keyword evidence="11" id="KW-0443">Lipid metabolism</keyword>
<comment type="catalytic activity">
    <reaction evidence="26">
        <text>a 2-acylglycerol + ATP = a 2-acyl-sn-glycerol 3-phosphate + ADP + H(+)</text>
        <dbReference type="Rhea" id="RHEA:39847"/>
        <dbReference type="ChEBI" id="CHEBI:15378"/>
        <dbReference type="ChEBI" id="CHEBI:17389"/>
        <dbReference type="ChEBI" id="CHEBI:30616"/>
        <dbReference type="ChEBI" id="CHEBI:64982"/>
        <dbReference type="ChEBI" id="CHEBI:456216"/>
    </reaction>
    <physiologicalReaction direction="left-to-right" evidence="26">
        <dbReference type="Rhea" id="RHEA:39848"/>
    </physiologicalReaction>
</comment>
<evidence type="ECO:0000256" key="6">
    <source>
        <dbReference type="ARBA" id="ARBA00022679"/>
    </source>
</evidence>
<evidence type="ECO:0000256" key="3">
    <source>
        <dbReference type="ARBA" id="ARBA00004637"/>
    </source>
</evidence>
<evidence type="ECO:0000256" key="28">
    <source>
        <dbReference type="ARBA" id="ARBA00048663"/>
    </source>
</evidence>
<evidence type="ECO:0000256" key="1">
    <source>
        <dbReference type="ARBA" id="ARBA00001946"/>
    </source>
</evidence>
<evidence type="ECO:0000313" key="32">
    <source>
        <dbReference type="Proteomes" id="UP000318571"/>
    </source>
</evidence>
<dbReference type="InterPro" id="IPR045579">
    <property type="entry name" value="AGK_C"/>
</dbReference>
<comment type="catalytic activity">
    <reaction evidence="18">
        <text>a 1-acyl-sn-glycerol + ATP = a 1-acyl-sn-glycero-3-phosphate + ADP + H(+)</text>
        <dbReference type="Rhea" id="RHEA:33747"/>
        <dbReference type="ChEBI" id="CHEBI:15378"/>
        <dbReference type="ChEBI" id="CHEBI:30616"/>
        <dbReference type="ChEBI" id="CHEBI:57970"/>
        <dbReference type="ChEBI" id="CHEBI:64683"/>
        <dbReference type="ChEBI" id="CHEBI:456216"/>
    </reaction>
    <physiologicalReaction direction="left-to-right" evidence="18">
        <dbReference type="Rhea" id="RHEA:33748"/>
    </physiologicalReaction>
</comment>
<evidence type="ECO:0000256" key="4">
    <source>
        <dbReference type="ARBA" id="ARBA00005175"/>
    </source>
</evidence>
<keyword evidence="7" id="KW-0547">Nucleotide-binding</keyword>
<keyword evidence="12" id="KW-0496">Mitochondrion</keyword>
<comment type="pathway">
    <text evidence="4">Lipid metabolism; glycerolipid metabolism.</text>
</comment>
<keyword evidence="10" id="KW-0067">ATP-binding</keyword>
<dbReference type="GO" id="GO:0005524">
    <property type="term" value="F:ATP binding"/>
    <property type="evidence" value="ECO:0007669"/>
    <property type="project" value="UniProtKB-KW"/>
</dbReference>
<dbReference type="EC" id="2.7.1.138" evidence="22"/>
<feature type="domain" description="DAGKc" evidence="30">
    <location>
        <begin position="58"/>
        <end position="204"/>
    </location>
</feature>
<evidence type="ECO:0000256" key="23">
    <source>
        <dbReference type="ARBA" id="ARBA00026098"/>
    </source>
</evidence>
<comment type="similarity">
    <text evidence="21">Belongs to the AGK family.</text>
</comment>
<evidence type="ECO:0000256" key="15">
    <source>
        <dbReference type="ARBA" id="ARBA00023411"/>
    </source>
</evidence>
<protein>
    <recommendedName>
        <fullName evidence="24">Acylglycerol kinase, mitochondrial</fullName>
        <ecNumber evidence="5">2.7.1.107</ecNumber>
        <ecNumber evidence="22">2.7.1.138</ecNumber>
        <ecNumber evidence="23">2.7.1.94</ecNumber>
    </recommendedName>
    <alternativeName>
        <fullName evidence="25">Multiple substrate lipid kinase</fullName>
    </alternativeName>
</protein>
<dbReference type="STRING" id="6832.A0A553NDU7"/>
<evidence type="ECO:0000256" key="27">
    <source>
        <dbReference type="ARBA" id="ARBA00048034"/>
    </source>
</evidence>
<comment type="caution">
    <text evidence="31">The sequence shown here is derived from an EMBL/GenBank/DDBJ whole genome shotgun (WGS) entry which is preliminary data.</text>
</comment>
<comment type="catalytic activity">
    <reaction evidence="15">
        <text>a 1,2-diacyl-sn-glycerol + ATP = a 1,2-diacyl-sn-glycero-3-phosphate + ADP + H(+)</text>
        <dbReference type="Rhea" id="RHEA:10272"/>
        <dbReference type="ChEBI" id="CHEBI:15378"/>
        <dbReference type="ChEBI" id="CHEBI:17815"/>
        <dbReference type="ChEBI" id="CHEBI:30616"/>
        <dbReference type="ChEBI" id="CHEBI:58608"/>
        <dbReference type="ChEBI" id="CHEBI:456216"/>
        <dbReference type="EC" id="2.7.1.107"/>
    </reaction>
    <physiologicalReaction direction="left-to-right" evidence="15">
        <dbReference type="Rhea" id="RHEA:10273"/>
    </physiologicalReaction>
</comment>
<keyword evidence="13" id="KW-0472">Membrane</keyword>
<keyword evidence="32" id="KW-1185">Reference proteome</keyword>
<evidence type="ECO:0000256" key="13">
    <source>
        <dbReference type="ARBA" id="ARBA00023136"/>
    </source>
</evidence>
<organism evidence="31 32">
    <name type="scientific">Tigriopus californicus</name>
    <name type="common">Marine copepod</name>
    <dbReference type="NCBI Taxonomy" id="6832"/>
    <lineage>
        <taxon>Eukaryota</taxon>
        <taxon>Metazoa</taxon>
        <taxon>Ecdysozoa</taxon>
        <taxon>Arthropoda</taxon>
        <taxon>Crustacea</taxon>
        <taxon>Multicrustacea</taxon>
        <taxon>Hexanauplia</taxon>
        <taxon>Copepoda</taxon>
        <taxon>Harpacticoida</taxon>
        <taxon>Harpacticidae</taxon>
        <taxon>Tigriopus</taxon>
    </lineage>
</organism>
<comment type="catalytic activity">
    <reaction evidence="17">
        <text>1-(9Z-octadecenoyl)-sn-glycerol + ATP = 1-(9Z-octadecenoyl)-sn-glycero-3-phosphate + ADP + H(+)</text>
        <dbReference type="Rhea" id="RHEA:41079"/>
        <dbReference type="ChEBI" id="CHEBI:15378"/>
        <dbReference type="ChEBI" id="CHEBI:30616"/>
        <dbReference type="ChEBI" id="CHEBI:74544"/>
        <dbReference type="ChEBI" id="CHEBI:75757"/>
        <dbReference type="ChEBI" id="CHEBI:456216"/>
    </reaction>
    <physiologicalReaction direction="left-to-right" evidence="17">
        <dbReference type="Rhea" id="RHEA:41080"/>
    </physiologicalReaction>
</comment>
<dbReference type="GO" id="GO:0005758">
    <property type="term" value="C:mitochondrial intermembrane space"/>
    <property type="evidence" value="ECO:0007669"/>
    <property type="project" value="UniProtKB-SubCell"/>
</dbReference>
<reference evidence="31 32" key="1">
    <citation type="journal article" date="2018" name="Nat. Ecol. Evol.">
        <title>Genomic signatures of mitonuclear coevolution across populations of Tigriopus californicus.</title>
        <authorList>
            <person name="Barreto F.S."/>
            <person name="Watson E.T."/>
            <person name="Lima T.G."/>
            <person name="Willett C.S."/>
            <person name="Edmands S."/>
            <person name="Li W."/>
            <person name="Burton R.S."/>
        </authorList>
    </citation>
    <scope>NUCLEOTIDE SEQUENCE [LARGE SCALE GENOMIC DNA]</scope>
    <source>
        <strain evidence="31 32">San Diego</strain>
    </source>
</reference>
<dbReference type="EC" id="2.7.1.107" evidence="5"/>
<comment type="cofactor">
    <cofactor evidence="1">
        <name>Mg(2+)</name>
        <dbReference type="ChEBI" id="CHEBI:18420"/>
    </cofactor>
</comment>
<evidence type="ECO:0000256" key="11">
    <source>
        <dbReference type="ARBA" id="ARBA00023098"/>
    </source>
</evidence>
<evidence type="ECO:0000256" key="21">
    <source>
        <dbReference type="ARBA" id="ARBA00025749"/>
    </source>
</evidence>
<dbReference type="GO" id="GO:0047620">
    <property type="term" value="F:acylglycerol kinase activity"/>
    <property type="evidence" value="ECO:0007669"/>
    <property type="project" value="UniProtKB-EC"/>
</dbReference>
<name>A0A553NDU7_TIGCA</name>
<evidence type="ECO:0000256" key="29">
    <source>
        <dbReference type="ARBA" id="ARBA00048876"/>
    </source>
</evidence>
<dbReference type="Proteomes" id="UP000318571">
    <property type="component" value="Chromosome 10"/>
</dbReference>
<dbReference type="EMBL" id="VCGU01000458">
    <property type="protein sequence ID" value="TRY63585.1"/>
    <property type="molecule type" value="Genomic_DNA"/>
</dbReference>
<comment type="catalytic activity">
    <reaction evidence="27">
        <text>an N-acylsphing-4-enine + ATP = an N-acylsphing-4-enine 1-phosphate + ADP + H(+)</text>
        <dbReference type="Rhea" id="RHEA:17929"/>
        <dbReference type="ChEBI" id="CHEBI:15378"/>
        <dbReference type="ChEBI" id="CHEBI:30616"/>
        <dbReference type="ChEBI" id="CHEBI:52639"/>
        <dbReference type="ChEBI" id="CHEBI:57674"/>
        <dbReference type="ChEBI" id="CHEBI:456216"/>
        <dbReference type="EC" id="2.7.1.138"/>
    </reaction>
    <physiologicalReaction direction="left-to-right" evidence="27">
        <dbReference type="Rhea" id="RHEA:17930"/>
    </physiologicalReaction>
</comment>
<dbReference type="SUPFAM" id="SSF111331">
    <property type="entry name" value="NAD kinase/diacylglycerol kinase-like"/>
    <property type="match status" value="1"/>
</dbReference>
<comment type="catalytic activity">
    <reaction evidence="20">
        <text>1-hexadecanoyl-sn-glycerol + ATP = 1-hexadecanoyl-sn-glycero-3-phosphate + ADP + H(+)</text>
        <dbReference type="Rhea" id="RHEA:43308"/>
        <dbReference type="ChEBI" id="CHEBI:15378"/>
        <dbReference type="ChEBI" id="CHEBI:30616"/>
        <dbReference type="ChEBI" id="CHEBI:57518"/>
        <dbReference type="ChEBI" id="CHEBI:75542"/>
        <dbReference type="ChEBI" id="CHEBI:456216"/>
    </reaction>
    <physiologicalReaction direction="left-to-right" evidence="20">
        <dbReference type="Rhea" id="RHEA:43309"/>
    </physiologicalReaction>
</comment>
<dbReference type="GO" id="GO:0046486">
    <property type="term" value="P:glycerolipid metabolic process"/>
    <property type="evidence" value="ECO:0007669"/>
    <property type="project" value="UniProtKB-UniPathway"/>
</dbReference>
<evidence type="ECO:0000256" key="17">
    <source>
        <dbReference type="ARBA" id="ARBA00024505"/>
    </source>
</evidence>
<dbReference type="AlphaFoldDB" id="A0A553NDU7"/>
<dbReference type="InterPro" id="IPR050187">
    <property type="entry name" value="Lipid_Phosphate_FormReg"/>
</dbReference>
<dbReference type="PROSITE" id="PS50146">
    <property type="entry name" value="DAGK"/>
    <property type="match status" value="1"/>
</dbReference>
<dbReference type="Pfam" id="PF00781">
    <property type="entry name" value="DAGK_cat"/>
    <property type="match status" value="1"/>
</dbReference>
<dbReference type="GO" id="GO:0005743">
    <property type="term" value="C:mitochondrial inner membrane"/>
    <property type="evidence" value="ECO:0007669"/>
    <property type="project" value="UniProtKB-SubCell"/>
</dbReference>
<dbReference type="InterPro" id="IPR017438">
    <property type="entry name" value="ATP-NAD_kinase_N"/>
</dbReference>
<evidence type="ECO:0000256" key="26">
    <source>
        <dbReference type="ARBA" id="ARBA00044480"/>
    </source>
</evidence>
<evidence type="ECO:0000256" key="16">
    <source>
        <dbReference type="ARBA" id="ARBA00024483"/>
    </source>
</evidence>
<evidence type="ECO:0000256" key="9">
    <source>
        <dbReference type="ARBA" id="ARBA00022792"/>
    </source>
</evidence>
<dbReference type="Gene3D" id="3.40.50.10330">
    <property type="entry name" value="Probable inorganic polyphosphate/atp-NAD kinase, domain 1"/>
    <property type="match status" value="1"/>
</dbReference>
<keyword evidence="9" id="KW-0999">Mitochondrion inner membrane</keyword>
<evidence type="ECO:0000256" key="7">
    <source>
        <dbReference type="ARBA" id="ARBA00022741"/>
    </source>
</evidence>
<evidence type="ECO:0000256" key="5">
    <source>
        <dbReference type="ARBA" id="ARBA00012133"/>
    </source>
</evidence>